<comment type="caution">
    <text evidence="3">The sequence shown here is derived from an EMBL/GenBank/DDBJ whole genome shotgun (WGS) entry which is preliminary data.</text>
</comment>
<evidence type="ECO:0000259" key="2">
    <source>
        <dbReference type="Pfam" id="PF13966"/>
    </source>
</evidence>
<sequence>MSWKGSNNGKFHSKAAYDLLEEEASCDEEAEWASLWKGKIPPKLKHCFWLARQDRLLTNKVRLTRHLTTDCSCKSCGFPVENCLHILRDCPIARPVWEQLIPHNLHQHFFCLNLVICSVTAAELWSLYHGLMIAWMESHRKVAVTVDSSAVVTLVSREPERTNPHAPLISACLTRGPLLYWVPSPHSGAEPFIGETDPDQSVARVVTRNRFQQLATADRKVANLAQSSSRMGKDLAIGIRVPESYWRLVRNLRLLGRLPPYPKPGEVRCDRQRRYAWDLFPYEGVIRPPVSSNDIEGKPQVRGEASRKKWNEYEIVDTQARNHSHHDEVKANYCSILNISEDIKGRAATIKKESARFPSLIRRCRRKRVCMIVRYLRLYISLRLTNITALNTRAYREKLLNRGAFPQG</sequence>
<evidence type="ECO:0008006" key="5">
    <source>
        <dbReference type="Google" id="ProtNLM"/>
    </source>
</evidence>
<dbReference type="Pfam" id="PF13456">
    <property type="entry name" value="RVT_3"/>
    <property type="match status" value="1"/>
</dbReference>
<dbReference type="GO" id="GO:0004523">
    <property type="term" value="F:RNA-DNA hybrid ribonuclease activity"/>
    <property type="evidence" value="ECO:0007669"/>
    <property type="project" value="InterPro"/>
</dbReference>
<organism evidence="3 4">
    <name type="scientific">Ficus carica</name>
    <name type="common">Common fig</name>
    <dbReference type="NCBI Taxonomy" id="3494"/>
    <lineage>
        <taxon>Eukaryota</taxon>
        <taxon>Viridiplantae</taxon>
        <taxon>Streptophyta</taxon>
        <taxon>Embryophyta</taxon>
        <taxon>Tracheophyta</taxon>
        <taxon>Spermatophyta</taxon>
        <taxon>Magnoliopsida</taxon>
        <taxon>eudicotyledons</taxon>
        <taxon>Gunneridae</taxon>
        <taxon>Pentapetalae</taxon>
        <taxon>rosids</taxon>
        <taxon>fabids</taxon>
        <taxon>Rosales</taxon>
        <taxon>Moraceae</taxon>
        <taxon>Ficeae</taxon>
        <taxon>Ficus</taxon>
    </lineage>
</organism>
<evidence type="ECO:0000259" key="1">
    <source>
        <dbReference type="Pfam" id="PF13456"/>
    </source>
</evidence>
<evidence type="ECO:0000313" key="4">
    <source>
        <dbReference type="Proteomes" id="UP001187192"/>
    </source>
</evidence>
<dbReference type="Pfam" id="PF13966">
    <property type="entry name" value="zf-RVT"/>
    <property type="match status" value="1"/>
</dbReference>
<accession>A0AA87Z0K1</accession>
<protein>
    <recommendedName>
        <fullName evidence="5">Reverse transcriptase zinc-binding domain-containing protein</fullName>
    </recommendedName>
</protein>
<proteinExistence type="predicted"/>
<evidence type="ECO:0000313" key="3">
    <source>
        <dbReference type="EMBL" id="GMN26177.1"/>
    </source>
</evidence>
<gene>
    <name evidence="3" type="ORF">TIFTF001_049275</name>
</gene>
<feature type="domain" description="RNase H type-1" evidence="1">
    <location>
        <begin position="118"/>
        <end position="171"/>
    </location>
</feature>
<feature type="domain" description="Reverse transcriptase zinc-binding" evidence="2">
    <location>
        <begin position="11"/>
        <end position="97"/>
    </location>
</feature>
<reference evidence="3" key="1">
    <citation type="submission" date="2023-07" db="EMBL/GenBank/DDBJ databases">
        <title>draft genome sequence of fig (Ficus carica).</title>
        <authorList>
            <person name="Takahashi T."/>
            <person name="Nishimura K."/>
        </authorList>
    </citation>
    <scope>NUCLEOTIDE SEQUENCE</scope>
</reference>
<dbReference type="InterPro" id="IPR044730">
    <property type="entry name" value="RNase_H-like_dom_plant"/>
</dbReference>
<dbReference type="GO" id="GO:0003676">
    <property type="term" value="F:nucleic acid binding"/>
    <property type="evidence" value="ECO:0007669"/>
    <property type="project" value="InterPro"/>
</dbReference>
<dbReference type="EMBL" id="BTGU01006976">
    <property type="protein sequence ID" value="GMN26177.1"/>
    <property type="molecule type" value="Genomic_DNA"/>
</dbReference>
<dbReference type="Proteomes" id="UP001187192">
    <property type="component" value="Unassembled WGS sequence"/>
</dbReference>
<keyword evidence="4" id="KW-1185">Reference proteome</keyword>
<dbReference type="AlphaFoldDB" id="A0AA87Z0K1"/>
<dbReference type="CDD" id="cd06222">
    <property type="entry name" value="RNase_H_like"/>
    <property type="match status" value="1"/>
</dbReference>
<name>A0AA87Z0K1_FICCA</name>
<dbReference type="InterPro" id="IPR002156">
    <property type="entry name" value="RNaseH_domain"/>
</dbReference>
<dbReference type="InterPro" id="IPR026960">
    <property type="entry name" value="RVT-Znf"/>
</dbReference>